<evidence type="ECO:0000313" key="2">
    <source>
        <dbReference type="EMBL" id="SEG61893.1"/>
    </source>
</evidence>
<name>A0A1H6BMI4_9ACTN</name>
<dbReference type="OrthoDB" id="3723482at2"/>
<dbReference type="Proteomes" id="UP000236754">
    <property type="component" value="Unassembled WGS sequence"/>
</dbReference>
<organism evidence="2 3">
    <name type="scientific">Actinacidiphila yanglinensis</name>
    <dbReference type="NCBI Taxonomy" id="310779"/>
    <lineage>
        <taxon>Bacteria</taxon>
        <taxon>Bacillati</taxon>
        <taxon>Actinomycetota</taxon>
        <taxon>Actinomycetes</taxon>
        <taxon>Kitasatosporales</taxon>
        <taxon>Streptomycetaceae</taxon>
        <taxon>Actinacidiphila</taxon>
    </lineage>
</organism>
<gene>
    <name evidence="2" type="ORF">SAMN05216223_10742</name>
</gene>
<protein>
    <recommendedName>
        <fullName evidence="4">Capsule polysaccharide biosynthesis protein</fullName>
    </recommendedName>
</protein>
<feature type="signal peptide" evidence="1">
    <location>
        <begin position="1"/>
        <end position="21"/>
    </location>
</feature>
<dbReference type="AlphaFoldDB" id="A0A1H6BMI4"/>
<feature type="chain" id="PRO_5009293877" description="Capsule polysaccharide biosynthesis protein" evidence="1">
    <location>
        <begin position="22"/>
        <end position="457"/>
    </location>
</feature>
<evidence type="ECO:0000256" key="1">
    <source>
        <dbReference type="SAM" id="SignalP"/>
    </source>
</evidence>
<keyword evidence="1" id="KW-0732">Signal</keyword>
<reference evidence="2 3" key="1">
    <citation type="submission" date="2016-10" db="EMBL/GenBank/DDBJ databases">
        <authorList>
            <person name="de Groot N.N."/>
        </authorList>
    </citation>
    <scope>NUCLEOTIDE SEQUENCE [LARGE SCALE GENOMIC DNA]</scope>
    <source>
        <strain evidence="2 3">CGMCC 4.2023</strain>
    </source>
</reference>
<keyword evidence="3" id="KW-1185">Reference proteome</keyword>
<proteinExistence type="predicted"/>
<dbReference type="Pfam" id="PF07388">
    <property type="entry name" value="A-2_8-polyST"/>
    <property type="match status" value="1"/>
</dbReference>
<dbReference type="InterPro" id="IPR010866">
    <property type="entry name" value="A-2_8-polyST"/>
</dbReference>
<evidence type="ECO:0000313" key="3">
    <source>
        <dbReference type="Proteomes" id="UP000236754"/>
    </source>
</evidence>
<dbReference type="EMBL" id="FNVU01000007">
    <property type="protein sequence ID" value="SEG61893.1"/>
    <property type="molecule type" value="Genomic_DNA"/>
</dbReference>
<accession>A0A1H6BMI4</accession>
<dbReference type="RefSeq" id="WP_103886790.1">
    <property type="nucleotide sequence ID" value="NZ_FNVU01000007.1"/>
</dbReference>
<evidence type="ECO:0008006" key="4">
    <source>
        <dbReference type="Google" id="ProtNLM"/>
    </source>
</evidence>
<sequence length="457" mass="49610">MARTQLLLASTLYGMATLAAAIDAGTLPPADRRILVVSNNAGVPETHDAPDRSPGFEPLRARFDRVVSWNDAIRPMHPGGWSPRTDEVPMWDRYFRQLWHLGEDDLDLVVESIQVAPALSFAQVFTGAPITVYADGLMSYGPTRNKLGLLVDTRIDALLHLDLVPGLEPLLLSEFGVPARVVPSAEFTKVLAEVAEATRTSSLVGADPVDELPADAALLLGQYLSALGILSVEEEERLHLTLVRGAVALGHRRLVFKPHPTAPAHWLEPLREEARKLGAELTVLDSPVLAEVVYQRARPALVAGCFSTALLTASALYGIPVARSGTKLLLDRLSPYQNSNRVPVTLVHALLPDVSDADAVRDWTSPSPQQVADELTPLLHTVGYCMQAEAYPHLRSEAVAWLGANLGPGTWPYFKRRRLTSLGLPGALPPRRSLVPRVRAVRRVARGARALKKAALG</sequence>